<reference evidence="1 2" key="1">
    <citation type="submission" date="2023-09" db="EMBL/GenBank/DDBJ databases">
        <authorList>
            <person name="Rey-Velasco X."/>
        </authorList>
    </citation>
    <scope>NUCLEOTIDE SEQUENCE [LARGE SCALE GENOMIC DNA]</scope>
    <source>
        <strain evidence="1 2">F394</strain>
    </source>
</reference>
<dbReference type="Gene3D" id="3.10.450.50">
    <property type="match status" value="1"/>
</dbReference>
<name>A0ABU3BQB1_9BACT</name>
<dbReference type="Pfam" id="PF07366">
    <property type="entry name" value="SnoaL"/>
    <property type="match status" value="1"/>
</dbReference>
<dbReference type="InterPro" id="IPR009959">
    <property type="entry name" value="Cyclase_SnoaL-like"/>
</dbReference>
<accession>A0ABU3BQB1</accession>
<protein>
    <submittedName>
        <fullName evidence="1">Ester cyclase</fullName>
    </submittedName>
</protein>
<dbReference type="PANTHER" id="PTHR38436:SF1">
    <property type="entry name" value="ESTER CYCLASE"/>
    <property type="match status" value="1"/>
</dbReference>
<dbReference type="SUPFAM" id="SSF54427">
    <property type="entry name" value="NTF2-like"/>
    <property type="match status" value="1"/>
</dbReference>
<dbReference type="Proteomes" id="UP001267426">
    <property type="component" value="Unassembled WGS sequence"/>
</dbReference>
<proteinExistence type="predicted"/>
<gene>
    <name evidence="1" type="ORF">RM540_06805</name>
</gene>
<evidence type="ECO:0000313" key="1">
    <source>
        <dbReference type="EMBL" id="MDT0631458.1"/>
    </source>
</evidence>
<sequence length="138" mass="15668">MDAKQKNIDAQKRWGEEVASNGKLDVLDDILADDFVDHDPGDYAPTREGVKQFFRDFRTAFPDLKAEVVEMTATDEYVTLRYTVSGTHRGEFMGHAPTGRSFEAPSMQLGRWRDGRCVERWGVTDQSKILEQLGLIDV</sequence>
<evidence type="ECO:0000313" key="2">
    <source>
        <dbReference type="Proteomes" id="UP001267426"/>
    </source>
</evidence>
<comment type="caution">
    <text evidence="1">The sequence shown here is derived from an EMBL/GenBank/DDBJ whole genome shotgun (WGS) entry which is preliminary data.</text>
</comment>
<organism evidence="1 2">
    <name type="scientific">Rubrivirga litoralis</name>
    <dbReference type="NCBI Taxonomy" id="3075598"/>
    <lineage>
        <taxon>Bacteria</taxon>
        <taxon>Pseudomonadati</taxon>
        <taxon>Rhodothermota</taxon>
        <taxon>Rhodothermia</taxon>
        <taxon>Rhodothermales</taxon>
        <taxon>Rubricoccaceae</taxon>
        <taxon>Rubrivirga</taxon>
    </lineage>
</organism>
<dbReference type="EMBL" id="JAVRHT010000012">
    <property type="protein sequence ID" value="MDT0631458.1"/>
    <property type="molecule type" value="Genomic_DNA"/>
</dbReference>
<dbReference type="InterPro" id="IPR032710">
    <property type="entry name" value="NTF2-like_dom_sf"/>
</dbReference>
<dbReference type="RefSeq" id="WP_311662801.1">
    <property type="nucleotide sequence ID" value="NZ_JAVRHT010000012.1"/>
</dbReference>
<dbReference type="PANTHER" id="PTHR38436">
    <property type="entry name" value="POLYKETIDE CYCLASE SNOAL-LIKE DOMAIN"/>
    <property type="match status" value="1"/>
</dbReference>
<keyword evidence="2" id="KW-1185">Reference proteome</keyword>